<protein>
    <submittedName>
        <fullName evidence="6">Uncharacterized protein</fullName>
    </submittedName>
</protein>
<evidence type="ECO:0000256" key="3">
    <source>
        <dbReference type="PROSITE-ProRule" id="PRU00221"/>
    </source>
</evidence>
<dbReference type="InterPro" id="IPR055442">
    <property type="entry name" value="Beta-prop_EML-like_2nd"/>
</dbReference>
<feature type="repeat" description="WD" evidence="3">
    <location>
        <begin position="854"/>
        <end position="895"/>
    </location>
</feature>
<name>A0A0C3FDN1_PILCF</name>
<dbReference type="InParanoid" id="A0A0C3FDN1"/>
<feature type="repeat" description="WD" evidence="3">
    <location>
        <begin position="982"/>
        <end position="1023"/>
    </location>
</feature>
<dbReference type="OrthoDB" id="538223at2759"/>
<dbReference type="InterPro" id="IPR056884">
    <property type="entry name" value="NPHP3-like_N"/>
</dbReference>
<gene>
    <name evidence="6" type="ORF">PILCRDRAFT_824871</name>
</gene>
<sequence length="1243" mass="137277">MAFSHTSYTDARFPTINDIGRDQINVVFNTQDILDKLEPVGMDASTRTGCLPSTRADILKFIVEWVDDRTSQQTVLWLHGLAGSGKSTLSTTIASIYGNSGRLGAFLFFDRDITERSDPTMVIRTLAYQLASSDARIGAAIRAVVERNPNIMMLPLHLQFRKLISDPLSTIEVPPQLAIIVIDALDECGTAATRESLLELLSDVSNLSLHFRTVITSRATIDIFNALESQHHIFIYELDITSAANSDDILTYFRHCMTRLRTQKRHLQLGIEWPGEVVFRQLVDRASGLFVWASTAWEFINGHNPRRRLDVILREDIASDAEAALDALYKTALESIGFWDDEDFISDFRAILGVILVARVPLSSASIDAFLRLPKDRPSMYTISLLGCVLQQNLCVRILHPSFADFLMTPQRCKWDTWFFDRATYHRRLAFHCLDCMDAVLKQNMCGMTLSTDRTNENLSEHVSYSCLFWIDHISVIEDNLVPVIDRLRGFLCQHLLHWFEAMSIMKRSRDTISLVSCLMNWVSHHAPHEAKVLELVGDAFRFARSFAQSIEEHPLLVYMAALPITPTSTALYRTFHDSVLYPSVLGGFQRAWSPLLQILAGHGDVVWSIAISPDGKRLTSGSRDTSIRVWDTTTGAEISKMRGHQHSVWSVAFSPDGSRVVSGGNDATIRVWDVTTGREVIPTLRGHKNAVNSVAFSPDGTKIISGSDDTTLRLWDVSSGVEITKLHGHEGWVQSVTFSSDGTRVISGSDDCTIRVWDWVTASAILELRGHDAWVTAVSCSPNNALLVSGSDDTTVRIWDMTTGATISVLRGHVNCVYSVAFSPDGTKIVSGSNDSTIRIWDVTSGVEIVSPLQEHADVVTSVTFSPDGTKIISGSLDCTIRIWNVPAGTEARAALRGPGSYIRSLVFSSDGSKLASGSTDMTLHVWDALSGAEVSEMRGHEGGVVSVEFSPDGHRVVSGSIDKSIRVWNTITGDEVIPPLRGHEDYVESVTFSPDGTMIASGSADSTVRVWDAASGAELLQLRDHDTGISSIVYSPDGRRIVSCSWDFTVRVWDVTTGAQVFPVMREHTIGRSIMVATSVFFSPDASRIISQSKYESLSWDAATGLRLRANEQSDHRLSGSMYTTHNGWIVDSATERTLGKHPNVLATTNYAVHESLLAVGTHSGRVFIMHFPSSMLTSPDTRTLVGNVRPRFPGLCRWPYDGNSDSVTSVLTSAQDNYLEIDDGADEYQSKEVESQAVLL</sequence>
<dbReference type="HOGENOM" id="CLU_000288_6_3_1"/>
<dbReference type="Pfam" id="PF24883">
    <property type="entry name" value="NPHP3_N"/>
    <property type="match status" value="1"/>
</dbReference>
<feature type="domain" description="EML-like second beta-propeller" evidence="4">
    <location>
        <begin position="777"/>
        <end position="938"/>
    </location>
</feature>
<dbReference type="InterPro" id="IPR015943">
    <property type="entry name" value="WD40/YVTN_repeat-like_dom_sf"/>
</dbReference>
<dbReference type="PRINTS" id="PR00320">
    <property type="entry name" value="GPROTEINBRPT"/>
</dbReference>
<dbReference type="PROSITE" id="PS50082">
    <property type="entry name" value="WD_REPEATS_2"/>
    <property type="match status" value="11"/>
</dbReference>
<feature type="domain" description="Nephrocystin 3-like N-terminal" evidence="5">
    <location>
        <begin position="64"/>
        <end position="218"/>
    </location>
</feature>
<dbReference type="InterPro" id="IPR027417">
    <property type="entry name" value="P-loop_NTPase"/>
</dbReference>
<dbReference type="Gene3D" id="2.130.10.10">
    <property type="entry name" value="YVTN repeat-like/Quinoprotein amine dehydrogenase"/>
    <property type="match status" value="5"/>
</dbReference>
<organism evidence="6 7">
    <name type="scientific">Piloderma croceum (strain F 1598)</name>
    <dbReference type="NCBI Taxonomy" id="765440"/>
    <lineage>
        <taxon>Eukaryota</taxon>
        <taxon>Fungi</taxon>
        <taxon>Dikarya</taxon>
        <taxon>Basidiomycota</taxon>
        <taxon>Agaricomycotina</taxon>
        <taxon>Agaricomycetes</taxon>
        <taxon>Agaricomycetidae</taxon>
        <taxon>Atheliales</taxon>
        <taxon>Atheliaceae</taxon>
        <taxon>Piloderma</taxon>
    </lineage>
</organism>
<feature type="repeat" description="WD" evidence="3">
    <location>
        <begin position="769"/>
        <end position="810"/>
    </location>
</feature>
<evidence type="ECO:0000313" key="7">
    <source>
        <dbReference type="Proteomes" id="UP000054166"/>
    </source>
</evidence>
<dbReference type="InterPro" id="IPR020472">
    <property type="entry name" value="WD40_PAC1"/>
</dbReference>
<dbReference type="PROSITE" id="PS50294">
    <property type="entry name" value="WD_REPEATS_REGION"/>
    <property type="match status" value="11"/>
</dbReference>
<evidence type="ECO:0000256" key="2">
    <source>
        <dbReference type="ARBA" id="ARBA00022737"/>
    </source>
</evidence>
<reference evidence="6 7" key="1">
    <citation type="submission" date="2014-04" db="EMBL/GenBank/DDBJ databases">
        <authorList>
            <consortium name="DOE Joint Genome Institute"/>
            <person name="Kuo A."/>
            <person name="Tarkka M."/>
            <person name="Buscot F."/>
            <person name="Kohler A."/>
            <person name="Nagy L.G."/>
            <person name="Floudas D."/>
            <person name="Copeland A."/>
            <person name="Barry K.W."/>
            <person name="Cichocki N."/>
            <person name="Veneault-Fourrey C."/>
            <person name="LaButti K."/>
            <person name="Lindquist E.A."/>
            <person name="Lipzen A."/>
            <person name="Lundell T."/>
            <person name="Morin E."/>
            <person name="Murat C."/>
            <person name="Sun H."/>
            <person name="Tunlid A."/>
            <person name="Henrissat B."/>
            <person name="Grigoriev I.V."/>
            <person name="Hibbett D.S."/>
            <person name="Martin F."/>
            <person name="Nordberg H.P."/>
            <person name="Cantor M.N."/>
            <person name="Hua S.X."/>
        </authorList>
    </citation>
    <scope>NUCLEOTIDE SEQUENCE [LARGE SCALE GENOMIC DNA]</scope>
    <source>
        <strain evidence="6 7">F 1598</strain>
    </source>
</reference>
<dbReference type="InterPro" id="IPR001680">
    <property type="entry name" value="WD40_rpt"/>
</dbReference>
<feature type="repeat" description="WD" evidence="3">
    <location>
        <begin position="600"/>
        <end position="641"/>
    </location>
</feature>
<dbReference type="Pfam" id="PF00400">
    <property type="entry name" value="WD40"/>
    <property type="match status" value="6"/>
</dbReference>
<accession>A0A0C3FDN1</accession>
<evidence type="ECO:0000259" key="5">
    <source>
        <dbReference type="Pfam" id="PF24883"/>
    </source>
</evidence>
<dbReference type="SUPFAM" id="SSF50978">
    <property type="entry name" value="WD40 repeat-like"/>
    <property type="match status" value="2"/>
</dbReference>
<evidence type="ECO:0000259" key="4">
    <source>
        <dbReference type="Pfam" id="PF23414"/>
    </source>
</evidence>
<feature type="repeat" description="WD" evidence="3">
    <location>
        <begin position="1024"/>
        <end position="1065"/>
    </location>
</feature>
<reference evidence="7" key="2">
    <citation type="submission" date="2015-01" db="EMBL/GenBank/DDBJ databases">
        <title>Evolutionary Origins and Diversification of the Mycorrhizal Mutualists.</title>
        <authorList>
            <consortium name="DOE Joint Genome Institute"/>
            <consortium name="Mycorrhizal Genomics Consortium"/>
            <person name="Kohler A."/>
            <person name="Kuo A."/>
            <person name="Nagy L.G."/>
            <person name="Floudas D."/>
            <person name="Copeland A."/>
            <person name="Barry K.W."/>
            <person name="Cichocki N."/>
            <person name="Veneault-Fourrey C."/>
            <person name="LaButti K."/>
            <person name="Lindquist E.A."/>
            <person name="Lipzen A."/>
            <person name="Lundell T."/>
            <person name="Morin E."/>
            <person name="Murat C."/>
            <person name="Riley R."/>
            <person name="Ohm R."/>
            <person name="Sun H."/>
            <person name="Tunlid A."/>
            <person name="Henrissat B."/>
            <person name="Grigoriev I.V."/>
            <person name="Hibbett D.S."/>
            <person name="Martin F."/>
        </authorList>
    </citation>
    <scope>NUCLEOTIDE SEQUENCE [LARGE SCALE GENOMIC DNA]</scope>
    <source>
        <strain evidence="7">F 1598</strain>
    </source>
</reference>
<keyword evidence="7" id="KW-1185">Reference proteome</keyword>
<dbReference type="Pfam" id="PF23414">
    <property type="entry name" value="Beta-prop_EML_2"/>
    <property type="match status" value="1"/>
</dbReference>
<feature type="repeat" description="WD" evidence="3">
    <location>
        <begin position="642"/>
        <end position="683"/>
    </location>
</feature>
<dbReference type="STRING" id="765440.A0A0C3FDN1"/>
<dbReference type="CDD" id="cd00200">
    <property type="entry name" value="WD40"/>
    <property type="match status" value="2"/>
</dbReference>
<evidence type="ECO:0000313" key="6">
    <source>
        <dbReference type="EMBL" id="KIM77889.1"/>
    </source>
</evidence>
<evidence type="ECO:0000256" key="1">
    <source>
        <dbReference type="ARBA" id="ARBA00022574"/>
    </source>
</evidence>
<dbReference type="Proteomes" id="UP000054166">
    <property type="component" value="Unassembled WGS sequence"/>
</dbReference>
<keyword evidence="1 3" id="KW-0853">WD repeat</keyword>
<proteinExistence type="predicted"/>
<dbReference type="SUPFAM" id="SSF52540">
    <property type="entry name" value="P-loop containing nucleoside triphosphate hydrolases"/>
    <property type="match status" value="1"/>
</dbReference>
<dbReference type="PROSITE" id="PS00678">
    <property type="entry name" value="WD_REPEATS_1"/>
    <property type="match status" value="8"/>
</dbReference>
<keyword evidence="2" id="KW-0677">Repeat</keyword>
<dbReference type="PANTHER" id="PTHR19848">
    <property type="entry name" value="WD40 REPEAT PROTEIN"/>
    <property type="match status" value="1"/>
</dbReference>
<dbReference type="AlphaFoldDB" id="A0A0C3FDN1"/>
<dbReference type="SMART" id="SM00320">
    <property type="entry name" value="WD40"/>
    <property type="match status" value="11"/>
</dbReference>
<dbReference type="PANTHER" id="PTHR19848:SF8">
    <property type="entry name" value="F-BOX AND WD REPEAT DOMAIN CONTAINING 7"/>
    <property type="match status" value="1"/>
</dbReference>
<feature type="repeat" description="WD" evidence="3">
    <location>
        <begin position="811"/>
        <end position="852"/>
    </location>
</feature>
<feature type="repeat" description="WD" evidence="3">
    <location>
        <begin position="727"/>
        <end position="768"/>
    </location>
</feature>
<feature type="repeat" description="WD" evidence="3">
    <location>
        <begin position="685"/>
        <end position="726"/>
    </location>
</feature>
<feature type="repeat" description="WD" evidence="3">
    <location>
        <begin position="939"/>
        <end position="980"/>
    </location>
</feature>
<feature type="repeat" description="WD" evidence="3">
    <location>
        <begin position="897"/>
        <end position="938"/>
    </location>
</feature>
<dbReference type="InterPro" id="IPR019775">
    <property type="entry name" value="WD40_repeat_CS"/>
</dbReference>
<dbReference type="InterPro" id="IPR036322">
    <property type="entry name" value="WD40_repeat_dom_sf"/>
</dbReference>
<dbReference type="Gene3D" id="3.40.50.300">
    <property type="entry name" value="P-loop containing nucleotide triphosphate hydrolases"/>
    <property type="match status" value="1"/>
</dbReference>
<dbReference type="EMBL" id="KN833020">
    <property type="protein sequence ID" value="KIM77889.1"/>
    <property type="molecule type" value="Genomic_DNA"/>
</dbReference>